<dbReference type="AlphaFoldDB" id="A0A9W8A9Q8"/>
<sequence length="451" mass="48932">METPYSKEQRKVHNSSQSHHHQKQHHGNLGHHNNLHRTAISQSQVNGRYSAAPHHQRKVTFEIGEAKHTNPGHKKSHQISSHHGNVPVNYRTQPYSNAYPMPYYYVVPGNQQVYGQSQYTGHVPINGRNGDMLGHGNPARGFRHKATIFTENNTGSGIPPIANPIGVSKKVAGNKGCVKNKCTKTIKHTKHRHTHHNHHEGTSHPTSNRRDSGKEEDSKQQSAAEQADKEDKPPADVVAAAAAAPPPAKKSSPWADVVDLIISLFSTEAFMKVIARADAPKGKNFVESMIKKLLLMGAGRAIFSKLLGRGENGDDGGSSSLDFGNLLGRLIGGGSSNSRNSLYDDSEKMVARGGNGFDTESRTQSDDDSDGGTDTESGEKSTTMTEGQRSGGLGRALQIISVFSKARKVVGNSSRASSRNTGLLLLMGVLIVILYIKSRKKSKKGIYIKPT</sequence>
<dbReference type="Proteomes" id="UP001150538">
    <property type="component" value="Unassembled WGS sequence"/>
</dbReference>
<keyword evidence="2" id="KW-1133">Transmembrane helix</keyword>
<evidence type="ECO:0000256" key="1">
    <source>
        <dbReference type="SAM" id="MobiDB-lite"/>
    </source>
</evidence>
<feature type="compositionally biased region" description="Low complexity" evidence="1">
    <location>
        <begin position="235"/>
        <end position="252"/>
    </location>
</feature>
<feature type="region of interest" description="Disordered" evidence="1">
    <location>
        <begin position="1"/>
        <end position="33"/>
    </location>
</feature>
<proteinExistence type="predicted"/>
<feature type="compositionally biased region" description="Basic residues" evidence="1">
    <location>
        <begin position="12"/>
        <end position="33"/>
    </location>
</feature>
<reference evidence="3" key="1">
    <citation type="submission" date="2022-07" db="EMBL/GenBank/DDBJ databases">
        <title>Phylogenomic reconstructions and comparative analyses of Kickxellomycotina fungi.</title>
        <authorList>
            <person name="Reynolds N.K."/>
            <person name="Stajich J.E."/>
            <person name="Barry K."/>
            <person name="Grigoriev I.V."/>
            <person name="Crous P."/>
            <person name="Smith M.E."/>
        </authorList>
    </citation>
    <scope>NUCLEOTIDE SEQUENCE</scope>
    <source>
        <strain evidence="3">NBRC 100468</strain>
    </source>
</reference>
<organism evidence="3 4">
    <name type="scientific">Mycoemilia scoparia</name>
    <dbReference type="NCBI Taxonomy" id="417184"/>
    <lineage>
        <taxon>Eukaryota</taxon>
        <taxon>Fungi</taxon>
        <taxon>Fungi incertae sedis</taxon>
        <taxon>Zoopagomycota</taxon>
        <taxon>Kickxellomycotina</taxon>
        <taxon>Kickxellomycetes</taxon>
        <taxon>Kickxellales</taxon>
        <taxon>Kickxellaceae</taxon>
        <taxon>Mycoemilia</taxon>
    </lineage>
</organism>
<feature type="region of interest" description="Disordered" evidence="1">
    <location>
        <begin position="353"/>
        <end position="391"/>
    </location>
</feature>
<feature type="compositionally biased region" description="Basic and acidic residues" evidence="1">
    <location>
        <begin position="208"/>
        <end position="219"/>
    </location>
</feature>
<name>A0A9W8A9Q8_9FUNG</name>
<protein>
    <submittedName>
        <fullName evidence="3">Uncharacterized protein</fullName>
    </submittedName>
</protein>
<keyword evidence="2" id="KW-0812">Transmembrane</keyword>
<accession>A0A9W8A9Q8</accession>
<keyword evidence="4" id="KW-1185">Reference proteome</keyword>
<feature type="compositionally biased region" description="Basic and acidic residues" evidence="1">
    <location>
        <begin position="1"/>
        <end position="11"/>
    </location>
</feature>
<keyword evidence="2" id="KW-0472">Membrane</keyword>
<feature type="transmembrane region" description="Helical" evidence="2">
    <location>
        <begin position="420"/>
        <end position="436"/>
    </location>
</feature>
<evidence type="ECO:0000256" key="2">
    <source>
        <dbReference type="SAM" id="Phobius"/>
    </source>
</evidence>
<evidence type="ECO:0000313" key="4">
    <source>
        <dbReference type="Proteomes" id="UP001150538"/>
    </source>
</evidence>
<feature type="compositionally biased region" description="Basic residues" evidence="1">
    <location>
        <begin position="186"/>
        <end position="198"/>
    </location>
</feature>
<evidence type="ECO:0000313" key="3">
    <source>
        <dbReference type="EMBL" id="KAJ1920383.1"/>
    </source>
</evidence>
<dbReference type="EMBL" id="JANBPU010000014">
    <property type="protein sequence ID" value="KAJ1920383.1"/>
    <property type="molecule type" value="Genomic_DNA"/>
</dbReference>
<gene>
    <name evidence="3" type="ORF">H4219_001359</name>
</gene>
<comment type="caution">
    <text evidence="3">The sequence shown here is derived from an EMBL/GenBank/DDBJ whole genome shotgun (WGS) entry which is preliminary data.</text>
</comment>
<feature type="region of interest" description="Disordered" evidence="1">
    <location>
        <begin position="186"/>
        <end position="252"/>
    </location>
</feature>